<dbReference type="AlphaFoldDB" id="A0A8H3DIL0"/>
<organism evidence="1 2">
    <name type="scientific">Rhizoctonia solani</name>
    <dbReference type="NCBI Taxonomy" id="456999"/>
    <lineage>
        <taxon>Eukaryota</taxon>
        <taxon>Fungi</taxon>
        <taxon>Dikarya</taxon>
        <taxon>Basidiomycota</taxon>
        <taxon>Agaricomycotina</taxon>
        <taxon>Agaricomycetes</taxon>
        <taxon>Cantharellales</taxon>
        <taxon>Ceratobasidiaceae</taxon>
        <taxon>Rhizoctonia</taxon>
    </lineage>
</organism>
<evidence type="ECO:0000313" key="2">
    <source>
        <dbReference type="Proteomes" id="UP000663843"/>
    </source>
</evidence>
<dbReference type="EMBL" id="CAJMWT010007403">
    <property type="protein sequence ID" value="CAE6525186.1"/>
    <property type="molecule type" value="Genomic_DNA"/>
</dbReference>
<proteinExistence type="predicted"/>
<accession>A0A8H3DIL0</accession>
<evidence type="ECO:0000313" key="1">
    <source>
        <dbReference type="EMBL" id="CAE6525186.1"/>
    </source>
</evidence>
<dbReference type="Proteomes" id="UP000663843">
    <property type="component" value="Unassembled WGS sequence"/>
</dbReference>
<sequence length="70" mass="7351">MINTIHARLARLEDAGEAAMDLVAHGTPAVMMGETAGAAGEEAIVAVAAEEEMVAEEEEEEDTSRNSTYS</sequence>
<comment type="caution">
    <text evidence="1">The sequence shown here is derived from an EMBL/GenBank/DDBJ whole genome shotgun (WGS) entry which is preliminary data.</text>
</comment>
<name>A0A8H3DIL0_9AGAM</name>
<gene>
    <name evidence="1" type="ORF">RDB_LOCUS170831</name>
</gene>
<reference evidence="1" key="1">
    <citation type="submission" date="2021-01" db="EMBL/GenBank/DDBJ databases">
        <authorList>
            <person name="Kaushik A."/>
        </authorList>
    </citation>
    <scope>NUCLEOTIDE SEQUENCE</scope>
    <source>
        <strain evidence="1">AG2-2IIIB</strain>
    </source>
</reference>
<protein>
    <submittedName>
        <fullName evidence="1">Uncharacterized protein</fullName>
    </submittedName>
</protein>